<evidence type="ECO:0000256" key="1">
    <source>
        <dbReference type="SAM" id="Phobius"/>
    </source>
</evidence>
<evidence type="ECO:0000313" key="5">
    <source>
        <dbReference type="Proteomes" id="UP000268291"/>
    </source>
</evidence>
<keyword evidence="1" id="KW-1133">Transmembrane helix</keyword>
<feature type="transmembrane region" description="Helical" evidence="1">
    <location>
        <begin position="84"/>
        <end position="107"/>
    </location>
</feature>
<accession>A0A2P8GXJ3</accession>
<comment type="caution">
    <text evidence="2">The sequence shown here is derived from an EMBL/GenBank/DDBJ whole genome shotgun (WGS) entry which is preliminary data.</text>
</comment>
<dbReference type="Proteomes" id="UP000268291">
    <property type="component" value="Unassembled WGS sequence"/>
</dbReference>
<dbReference type="EMBL" id="PYAU01000001">
    <property type="protein sequence ID" value="PSL38674.1"/>
    <property type="molecule type" value="Genomic_DNA"/>
</dbReference>
<feature type="transmembrane region" description="Helical" evidence="1">
    <location>
        <begin position="7"/>
        <end position="32"/>
    </location>
</feature>
<dbReference type="Proteomes" id="UP000241203">
    <property type="component" value="Unassembled WGS sequence"/>
</dbReference>
<dbReference type="AlphaFoldDB" id="A0A2P8GXJ3"/>
<feature type="transmembrane region" description="Helical" evidence="1">
    <location>
        <begin position="127"/>
        <end position="146"/>
    </location>
</feature>
<evidence type="ECO:0000313" key="3">
    <source>
        <dbReference type="EMBL" id="RUQ86829.1"/>
    </source>
</evidence>
<dbReference type="EMBL" id="RZGY01000001">
    <property type="protein sequence ID" value="RUQ86829.1"/>
    <property type="molecule type" value="Genomic_DNA"/>
</dbReference>
<dbReference type="RefSeq" id="WP_106563660.1">
    <property type="nucleotide sequence ID" value="NZ_PYAU01000001.1"/>
</dbReference>
<feature type="transmembrane region" description="Helical" evidence="1">
    <location>
        <begin position="158"/>
        <end position="178"/>
    </location>
</feature>
<evidence type="ECO:0000313" key="4">
    <source>
        <dbReference type="Proteomes" id="UP000241203"/>
    </source>
</evidence>
<gene>
    <name evidence="2" type="ORF">CLV49_2302</name>
    <name evidence="3" type="ORF">ELQ93_07720</name>
</gene>
<feature type="transmembrane region" description="Helical" evidence="1">
    <location>
        <begin position="52"/>
        <end position="72"/>
    </location>
</feature>
<protein>
    <submittedName>
        <fullName evidence="2">Uncharacterized protein</fullName>
    </submittedName>
</protein>
<keyword evidence="1" id="KW-0812">Transmembrane</keyword>
<proteinExistence type="predicted"/>
<reference evidence="2 4" key="1">
    <citation type="submission" date="2018-03" db="EMBL/GenBank/DDBJ databases">
        <title>Genomic Encyclopedia of Archaeal and Bacterial Type Strains, Phase II (KMG-II): from individual species to whole genera.</title>
        <authorList>
            <person name="Goeker M."/>
        </authorList>
    </citation>
    <scope>NUCLEOTIDE SEQUENCE [LARGE SCALE GENOMIC DNA]</scope>
    <source>
        <strain evidence="2 4">DSM 21548</strain>
    </source>
</reference>
<keyword evidence="1" id="KW-0472">Membrane</keyword>
<dbReference type="OrthoDB" id="9982922at2"/>
<organism evidence="2 4">
    <name type="scientific">Labedella gwakjiensis</name>
    <dbReference type="NCBI Taxonomy" id="390269"/>
    <lineage>
        <taxon>Bacteria</taxon>
        <taxon>Bacillati</taxon>
        <taxon>Actinomycetota</taxon>
        <taxon>Actinomycetes</taxon>
        <taxon>Micrococcales</taxon>
        <taxon>Microbacteriaceae</taxon>
        <taxon>Labedella</taxon>
    </lineage>
</organism>
<keyword evidence="5" id="KW-1185">Reference proteome</keyword>
<name>A0A2P8GXJ3_9MICO</name>
<sequence length="182" mass="19368">MRPRLILLILSHVLALIVSVVSIPLIVVVMNVVHPLYESILRGDEWMMNRHALVTAAILGGTAAALAISSALVDRSGRSIVPTWGPGCGLALLGVASILSLVMTWWSWGSAPDYTPRQILASDALDVLPWITMGSYVGALSFGLVARRFAARSRSLPLWGAALLAPAITSVSIVVLIAQRLP</sequence>
<reference evidence="3 5" key="2">
    <citation type="submission" date="2018-12" db="EMBL/GenBank/DDBJ databases">
        <authorList>
            <person name="hu s."/>
            <person name="Xu Y."/>
            <person name="Xu B."/>
            <person name="Li F."/>
        </authorList>
    </citation>
    <scope>NUCLEOTIDE SEQUENCE [LARGE SCALE GENOMIC DNA]</scope>
    <source>
        <strain evidence="3 5">KSW2-17</strain>
    </source>
</reference>
<evidence type="ECO:0000313" key="2">
    <source>
        <dbReference type="EMBL" id="PSL38674.1"/>
    </source>
</evidence>